<dbReference type="GO" id="GO:0032259">
    <property type="term" value="P:methylation"/>
    <property type="evidence" value="ECO:0007669"/>
    <property type="project" value="UniProtKB-KW"/>
</dbReference>
<accession>A0A7K0FY38</accession>
<dbReference type="SUPFAM" id="SSF102588">
    <property type="entry name" value="LmbE-like"/>
    <property type="match status" value="1"/>
</dbReference>
<dbReference type="InterPro" id="IPR003737">
    <property type="entry name" value="GlcNAc_PI_deacetylase-related"/>
</dbReference>
<dbReference type="GO" id="GO:0009312">
    <property type="term" value="P:oligosaccharide biosynthetic process"/>
    <property type="evidence" value="ECO:0007669"/>
    <property type="project" value="InterPro"/>
</dbReference>
<sequence>MIFDKAAFRASATTIDEGFMDSIKRCLVLAPHPDDESLGCGGLISTLVEKDCAIQVILTTDGSQSHPRSVAYPPKQIADLRKTELVVALEHLGLGADNLFCYESKDSAMPALGEDGFNELSQKLANDLSSFLPQLILVPYELDPHRDHRATFQLLFAALKKVPDYKPKIWEYPIWLYEKAVENDWPQLESGELKCLDITRHLGQKRAAIDAHQTQTTPLIHDDPNGFILTEKMISNFLVDKEYFIERKKSNPTNTLSQDYFEKLYNENSDPWSFETSEYESAKYAATLAAIPERRYAQALEIGCSIGVLTKMLSKKCDHLISMDISETALQKARDRMEGDPGVSFINGGIPTDYPPQNFNLIVMSEVGYYLSKDDLLRTRELIFDTLEVDGILALVHWTHFVADYPLTGDEVHNCFANLGLSHIKGSRTADYRLDVYQKQR</sequence>
<dbReference type="EMBL" id="WKKH01000013">
    <property type="protein sequence ID" value="MRX76508.1"/>
    <property type="molecule type" value="Genomic_DNA"/>
</dbReference>
<proteinExistence type="predicted"/>
<dbReference type="RefSeq" id="WP_154280743.1">
    <property type="nucleotide sequence ID" value="NZ_JBHUJQ010000001.1"/>
</dbReference>
<dbReference type="Gene3D" id="3.40.50.10320">
    <property type="entry name" value="LmbE-like"/>
    <property type="match status" value="1"/>
</dbReference>
<dbReference type="Gene3D" id="3.40.50.150">
    <property type="entry name" value="Vaccinia Virus protein VP39"/>
    <property type="match status" value="1"/>
</dbReference>
<comment type="caution">
    <text evidence="1">The sequence shown here is derived from an EMBL/GenBank/DDBJ whole genome shotgun (WGS) entry which is preliminary data.</text>
</comment>
<dbReference type="Proteomes" id="UP000487757">
    <property type="component" value="Unassembled WGS sequence"/>
</dbReference>
<keyword evidence="2" id="KW-1185">Reference proteome</keyword>
<dbReference type="InterPro" id="IPR008715">
    <property type="entry name" value="SAM-MeTfrase_NodS-like"/>
</dbReference>
<protein>
    <submittedName>
        <fullName evidence="1">Methyltransferase domain-containing protein</fullName>
    </submittedName>
</protein>
<name>A0A7K0FY38_9SPHI</name>
<dbReference type="Pfam" id="PF05401">
    <property type="entry name" value="NodS"/>
    <property type="match status" value="1"/>
</dbReference>
<evidence type="ECO:0000313" key="1">
    <source>
        <dbReference type="EMBL" id="MRX76508.1"/>
    </source>
</evidence>
<organism evidence="1 2">
    <name type="scientific">Pedobacter petrophilus</name>
    <dbReference type="NCBI Taxonomy" id="1908241"/>
    <lineage>
        <taxon>Bacteria</taxon>
        <taxon>Pseudomonadati</taxon>
        <taxon>Bacteroidota</taxon>
        <taxon>Sphingobacteriia</taxon>
        <taxon>Sphingobacteriales</taxon>
        <taxon>Sphingobacteriaceae</taxon>
        <taxon>Pedobacter</taxon>
    </lineage>
</organism>
<dbReference type="Pfam" id="PF02585">
    <property type="entry name" value="PIG-L"/>
    <property type="match status" value="1"/>
</dbReference>
<dbReference type="AlphaFoldDB" id="A0A7K0FY38"/>
<dbReference type="PANTHER" id="PTHR43861">
    <property type="entry name" value="TRANS-ACONITATE 2-METHYLTRANSFERASE-RELATED"/>
    <property type="match status" value="1"/>
</dbReference>
<keyword evidence="1" id="KW-0808">Transferase</keyword>
<keyword evidence="1" id="KW-0489">Methyltransferase</keyword>
<dbReference type="InterPro" id="IPR024078">
    <property type="entry name" value="LmbE-like_dom_sf"/>
</dbReference>
<evidence type="ECO:0000313" key="2">
    <source>
        <dbReference type="Proteomes" id="UP000487757"/>
    </source>
</evidence>
<dbReference type="InterPro" id="IPR029063">
    <property type="entry name" value="SAM-dependent_MTases_sf"/>
</dbReference>
<dbReference type="GO" id="GO:0008757">
    <property type="term" value="F:S-adenosylmethionine-dependent methyltransferase activity"/>
    <property type="evidence" value="ECO:0007669"/>
    <property type="project" value="InterPro"/>
</dbReference>
<gene>
    <name evidence="1" type="ORF">GJU39_10435</name>
</gene>
<dbReference type="OrthoDB" id="9790023at2"/>
<dbReference type="SUPFAM" id="SSF53335">
    <property type="entry name" value="S-adenosyl-L-methionine-dependent methyltransferases"/>
    <property type="match status" value="1"/>
</dbReference>
<reference evidence="1 2" key="1">
    <citation type="submission" date="2019-11" db="EMBL/GenBank/DDBJ databases">
        <title>Pedobacter petrophilus genome.</title>
        <authorList>
            <person name="Feldbauer M.J."/>
            <person name="Newman J.D."/>
        </authorList>
    </citation>
    <scope>NUCLEOTIDE SEQUENCE [LARGE SCALE GENOMIC DNA]</scope>
    <source>
        <strain evidence="1 2">LMG 29686</strain>
    </source>
</reference>